<keyword evidence="2" id="KW-1185">Reference proteome</keyword>
<dbReference type="EMBL" id="JAAXKZ010000027">
    <property type="protein sequence ID" value="NMH91929.1"/>
    <property type="molecule type" value="Genomic_DNA"/>
</dbReference>
<dbReference type="InterPro" id="IPR058532">
    <property type="entry name" value="YjbR/MT2646/Rv2570-like"/>
</dbReference>
<gene>
    <name evidence="1" type="ORF">HF519_10140</name>
</gene>
<evidence type="ECO:0000313" key="2">
    <source>
        <dbReference type="Proteomes" id="UP000586918"/>
    </source>
</evidence>
<dbReference type="AlphaFoldDB" id="A0A848DHA2"/>
<protein>
    <recommendedName>
        <fullName evidence="3">MmcQ/YjbR family DNA-binding protein</fullName>
    </recommendedName>
</protein>
<dbReference type="RefSeq" id="WP_169412483.1">
    <property type="nucleotide sequence ID" value="NZ_JAAXKZ010000027.1"/>
</dbReference>
<proteinExistence type="predicted"/>
<dbReference type="SUPFAM" id="SSF142906">
    <property type="entry name" value="YjbR-like"/>
    <property type="match status" value="1"/>
</dbReference>
<dbReference type="Pfam" id="PF04237">
    <property type="entry name" value="YjbR"/>
    <property type="match status" value="1"/>
</dbReference>
<sequence length="117" mass="12894">MPTWDDVVAIATALPEVEESTSYRTPSLRVRGKGFARLRTEAEGGLVLMCQLDEKAALLASGDPAFYTTPHYDGYGAILVDLTKISRDQLVELIEDAWRQKAPKRLRAAFDDGRAPA</sequence>
<dbReference type="InterPro" id="IPR038056">
    <property type="entry name" value="YjbR-like_sf"/>
</dbReference>
<accession>A0A848DHA2</accession>
<comment type="caution">
    <text evidence="1">The sequence shown here is derived from an EMBL/GenBank/DDBJ whole genome shotgun (WGS) entry which is preliminary data.</text>
</comment>
<name>A0A848DHA2_9PSEU</name>
<evidence type="ECO:0000313" key="1">
    <source>
        <dbReference type="EMBL" id="NMH91929.1"/>
    </source>
</evidence>
<reference evidence="1 2" key="1">
    <citation type="submission" date="2020-04" db="EMBL/GenBank/DDBJ databases">
        <authorList>
            <person name="Klaysubun C."/>
            <person name="Duangmal K."/>
            <person name="Lipun K."/>
        </authorList>
    </citation>
    <scope>NUCLEOTIDE SEQUENCE [LARGE SCALE GENOMIC DNA]</scope>
    <source>
        <strain evidence="1 2">DSM 45300</strain>
    </source>
</reference>
<organism evidence="1 2">
    <name type="scientific">Pseudonocardia bannensis</name>
    <dbReference type="NCBI Taxonomy" id="630973"/>
    <lineage>
        <taxon>Bacteria</taxon>
        <taxon>Bacillati</taxon>
        <taxon>Actinomycetota</taxon>
        <taxon>Actinomycetes</taxon>
        <taxon>Pseudonocardiales</taxon>
        <taxon>Pseudonocardiaceae</taxon>
        <taxon>Pseudonocardia</taxon>
    </lineage>
</organism>
<evidence type="ECO:0008006" key="3">
    <source>
        <dbReference type="Google" id="ProtNLM"/>
    </source>
</evidence>
<dbReference type="Proteomes" id="UP000586918">
    <property type="component" value="Unassembled WGS sequence"/>
</dbReference>
<dbReference type="Gene3D" id="3.90.1150.30">
    <property type="match status" value="1"/>
</dbReference>